<accession>Q0AZN3</accession>
<dbReference type="EMBL" id="CP000448">
    <property type="protein sequence ID" value="ABI67821.1"/>
    <property type="molecule type" value="Genomic_DNA"/>
</dbReference>
<dbReference type="HOGENOM" id="CLU_2774509_0_0_9"/>
<dbReference type="OrthoDB" id="2084209at2"/>
<reference evidence="2" key="1">
    <citation type="journal article" date="2010" name="Environ. Microbiol.">
        <title>The genome of Syntrophomonas wolfei: new insights into syntrophic metabolism and biohydrogen production.</title>
        <authorList>
            <person name="Sieber J.R."/>
            <person name="Sims D.R."/>
            <person name="Han C."/>
            <person name="Kim E."/>
            <person name="Lykidis A."/>
            <person name="Lapidus A.L."/>
            <person name="McDonnald E."/>
            <person name="Rohlin L."/>
            <person name="Culley D.E."/>
            <person name="Gunsalus R."/>
            <person name="McInerney M.J."/>
        </authorList>
    </citation>
    <scope>NUCLEOTIDE SEQUENCE [LARGE SCALE GENOMIC DNA]</scope>
    <source>
        <strain evidence="2">DSM 2245B / Goettingen</strain>
    </source>
</reference>
<organism evidence="1 2">
    <name type="scientific">Syntrophomonas wolfei subsp. wolfei (strain DSM 2245B / Goettingen)</name>
    <dbReference type="NCBI Taxonomy" id="335541"/>
    <lineage>
        <taxon>Bacteria</taxon>
        <taxon>Bacillati</taxon>
        <taxon>Bacillota</taxon>
        <taxon>Clostridia</taxon>
        <taxon>Eubacteriales</taxon>
        <taxon>Syntrophomonadaceae</taxon>
        <taxon>Syntrophomonas</taxon>
    </lineage>
</organism>
<dbReference type="Proteomes" id="UP000001968">
    <property type="component" value="Chromosome"/>
</dbReference>
<dbReference type="Pfam" id="PF16256">
    <property type="entry name" value="DUF4911"/>
    <property type="match status" value="1"/>
</dbReference>
<evidence type="ECO:0008006" key="3">
    <source>
        <dbReference type="Google" id="ProtNLM"/>
    </source>
</evidence>
<gene>
    <name evidence="1" type="ordered locus">Swol_0486</name>
</gene>
<sequence length="69" mass="7625">MQTTAVYACEAYDHLGVVSTIESGSGLVIIRGTEDTIPEIREILDNLPFPVEVLDFNETEFPALVKARE</sequence>
<dbReference type="AlphaFoldDB" id="Q0AZN3"/>
<dbReference type="InterPro" id="IPR032587">
    <property type="entry name" value="DUF4911"/>
</dbReference>
<dbReference type="STRING" id="335541.Swol_0486"/>
<keyword evidence="2" id="KW-1185">Reference proteome</keyword>
<evidence type="ECO:0000313" key="2">
    <source>
        <dbReference type="Proteomes" id="UP000001968"/>
    </source>
</evidence>
<protein>
    <recommendedName>
        <fullName evidence="3">DUF4911 domain-containing protein</fullName>
    </recommendedName>
</protein>
<dbReference type="RefSeq" id="WP_011639927.1">
    <property type="nucleotide sequence ID" value="NC_008346.1"/>
</dbReference>
<proteinExistence type="predicted"/>
<evidence type="ECO:0000313" key="1">
    <source>
        <dbReference type="EMBL" id="ABI67821.1"/>
    </source>
</evidence>
<name>Q0AZN3_SYNWW</name>
<dbReference type="KEGG" id="swo:Swol_0486"/>